<proteinExistence type="predicted"/>
<name>A0A0M1VWR7_FUSVC</name>
<evidence type="ECO:0000313" key="1">
    <source>
        <dbReference type="EMBL" id="EEO40858.2"/>
    </source>
</evidence>
<dbReference type="GO" id="GO:0004521">
    <property type="term" value="F:RNA endonuclease activity"/>
    <property type="evidence" value="ECO:0007669"/>
    <property type="project" value="InterPro"/>
</dbReference>
<sequence>MPKIQLFEVDDYYIQYLQQFDNRVLNHYGANYVKSRKYLGVLININDCDYIAPLSSPNPKTDYDKGVIRKSIIPIIRIIKLGKKAKLLGTIKLTNMIPIYDSTVLNYYDVNNETDINYKNLVLDELRFIYANKNKIFHNAIKLYQQKINNMSMGYIKNTVDFQLLEEKAKLYKKP</sequence>
<dbReference type="EMBL" id="ACDE02000024">
    <property type="protein sequence ID" value="EEO40858.2"/>
    <property type="molecule type" value="Genomic_DNA"/>
</dbReference>
<evidence type="ECO:0000313" key="2">
    <source>
        <dbReference type="Proteomes" id="UP000004925"/>
    </source>
</evidence>
<dbReference type="AlphaFoldDB" id="A0A0M1VWR7"/>
<dbReference type="RefSeq" id="WP_032840445.1">
    <property type="nucleotide sequence ID" value="NZ_KQ235738.1"/>
</dbReference>
<comment type="caution">
    <text evidence="1">The sequence shown here is derived from an EMBL/GenBank/DDBJ whole genome shotgun (WGS) entry which is preliminary data.</text>
</comment>
<dbReference type="InterPro" id="IPR053735">
    <property type="entry name" value="Type_III_TA_endoRNase"/>
</dbReference>
<dbReference type="Gene3D" id="3.10.129.130">
    <property type="match status" value="1"/>
</dbReference>
<organism evidence="1 2">
    <name type="scientific">Fusobacterium vincentii 4_1_13</name>
    <dbReference type="NCBI Taxonomy" id="469606"/>
    <lineage>
        <taxon>Bacteria</taxon>
        <taxon>Fusobacteriati</taxon>
        <taxon>Fusobacteriota</taxon>
        <taxon>Fusobacteriia</taxon>
        <taxon>Fusobacteriales</taxon>
        <taxon>Fusobacteriaceae</taxon>
        <taxon>Fusobacterium</taxon>
    </lineage>
</organism>
<dbReference type="eggNOG" id="ENOG5033EC5">
    <property type="taxonomic scope" value="Bacteria"/>
</dbReference>
<dbReference type="InterPro" id="IPR025911">
    <property type="entry name" value="ToxN/AbiQ_toxin"/>
</dbReference>
<gene>
    <name evidence="1" type="ORF">FSCG_01571</name>
</gene>
<dbReference type="Pfam" id="PF13958">
    <property type="entry name" value="ToxN_toxin"/>
    <property type="match status" value="1"/>
</dbReference>
<dbReference type="GO" id="GO:0003723">
    <property type="term" value="F:RNA binding"/>
    <property type="evidence" value="ECO:0007669"/>
    <property type="project" value="InterPro"/>
</dbReference>
<evidence type="ECO:0008006" key="3">
    <source>
        <dbReference type="Google" id="ProtNLM"/>
    </source>
</evidence>
<reference evidence="1 2" key="1">
    <citation type="submission" date="2011-10" db="EMBL/GenBank/DDBJ databases">
        <title>The Genome Sequence of Fusobacterium sp. 4_1_13.</title>
        <authorList>
            <consortium name="The Broad Institute Genome Sequencing Platform"/>
            <person name="Earl A."/>
            <person name="Ward D."/>
            <person name="Feldgarden M."/>
            <person name="Gevers D."/>
            <person name="Strauss J."/>
            <person name="Ambrose C."/>
            <person name="Allen-Vercoe E."/>
            <person name="Young S.K."/>
            <person name="Zeng Q."/>
            <person name="Gargeya S."/>
            <person name="Fitzgerald M."/>
            <person name="Haas B."/>
            <person name="Abouelleil A."/>
            <person name="Alvarado L."/>
            <person name="Arachchi H.M."/>
            <person name="Berlin A."/>
            <person name="Brown A."/>
            <person name="Chapman S.B."/>
            <person name="Chen Z."/>
            <person name="Dunbar C."/>
            <person name="Freedman E."/>
            <person name="Gearin G."/>
            <person name="Goldberg J."/>
            <person name="Griggs A."/>
            <person name="Gujja S."/>
            <person name="Heiman D."/>
            <person name="Howarth C."/>
            <person name="Larson L."/>
            <person name="Lui A."/>
            <person name="MacDonald P.J."/>
            <person name="Montmayeur A."/>
            <person name="Murphy C."/>
            <person name="Neiman D."/>
            <person name="Pearson M."/>
            <person name="Priest M."/>
            <person name="Roberts A."/>
            <person name="Saif S."/>
            <person name="Shea T."/>
            <person name="Shenoy N."/>
            <person name="Sisk P."/>
            <person name="Stolte C."/>
            <person name="Sykes S."/>
            <person name="Wortman J."/>
            <person name="Nusbaum C."/>
            <person name="Birren B."/>
        </authorList>
    </citation>
    <scope>NUCLEOTIDE SEQUENCE [LARGE SCALE GENOMIC DNA]</scope>
    <source>
        <strain evidence="1 2">4_1_13</strain>
    </source>
</reference>
<accession>A0A0M1VWR7</accession>
<protein>
    <recommendedName>
        <fullName evidence="3">Type III toxin-antitoxin system ToxN/AbiQ family toxin</fullName>
    </recommendedName>
</protein>
<dbReference type="Proteomes" id="UP000004925">
    <property type="component" value="Unassembled WGS sequence"/>
</dbReference>